<feature type="domain" description="Hydroxymethylglutaryl-coenzyme A synthase C-terminal" evidence="4">
    <location>
        <begin position="55"/>
        <end position="103"/>
    </location>
</feature>
<evidence type="ECO:0000259" key="4">
    <source>
        <dbReference type="Pfam" id="PF08540"/>
    </source>
</evidence>
<dbReference type="InterPro" id="IPR013528">
    <property type="entry name" value="HMG_CoA_synth_N"/>
</dbReference>
<dbReference type="EMBL" id="MU167218">
    <property type="protein sequence ID" value="KAG0150600.1"/>
    <property type="molecule type" value="Genomic_DNA"/>
</dbReference>
<protein>
    <recommendedName>
        <fullName evidence="7">Hydroxymethylglutaryl-CoA synthase</fullName>
    </recommendedName>
</protein>
<keyword evidence="6" id="KW-1185">Reference proteome</keyword>
<dbReference type="Proteomes" id="UP000886653">
    <property type="component" value="Unassembled WGS sequence"/>
</dbReference>
<name>A0A9P6NNX8_9BASI</name>
<evidence type="ECO:0000259" key="3">
    <source>
        <dbReference type="Pfam" id="PF01154"/>
    </source>
</evidence>
<dbReference type="GO" id="GO:0006696">
    <property type="term" value="P:ergosterol biosynthetic process"/>
    <property type="evidence" value="ECO:0007669"/>
    <property type="project" value="TreeGrafter"/>
</dbReference>
<sequence>TAALFNMINCVEGSSLDDHYGVVIAGHIAVYAQGPARPVSGAGAVAMLIGPNSTYGTHMVNSWEFYKPELTAKFPQVDGPLMLIASLSAFDNIYDQFHEKRAKNLD</sequence>
<dbReference type="Pfam" id="PF01154">
    <property type="entry name" value="HMG_CoA_synt_N"/>
    <property type="match status" value="1"/>
</dbReference>
<feature type="domain" description="Hydroxymethylglutaryl-coenzyme A synthase N-terminal" evidence="3">
    <location>
        <begin position="1"/>
        <end position="53"/>
    </location>
</feature>
<organism evidence="5 6">
    <name type="scientific">Cronartium quercuum f. sp. fusiforme G11</name>
    <dbReference type="NCBI Taxonomy" id="708437"/>
    <lineage>
        <taxon>Eukaryota</taxon>
        <taxon>Fungi</taxon>
        <taxon>Dikarya</taxon>
        <taxon>Basidiomycota</taxon>
        <taxon>Pucciniomycotina</taxon>
        <taxon>Pucciniomycetes</taxon>
        <taxon>Pucciniales</taxon>
        <taxon>Coleosporiaceae</taxon>
        <taxon>Cronartium</taxon>
    </lineage>
</organism>
<evidence type="ECO:0000256" key="1">
    <source>
        <dbReference type="ARBA" id="ARBA00007061"/>
    </source>
</evidence>
<reference evidence="5" key="1">
    <citation type="submission" date="2013-11" db="EMBL/GenBank/DDBJ databases">
        <title>Genome sequence of the fusiform rust pathogen reveals effectors for host alternation and coevolution with pine.</title>
        <authorList>
            <consortium name="DOE Joint Genome Institute"/>
            <person name="Smith K."/>
            <person name="Pendleton A."/>
            <person name="Kubisiak T."/>
            <person name="Anderson C."/>
            <person name="Salamov A."/>
            <person name="Aerts A."/>
            <person name="Riley R."/>
            <person name="Clum A."/>
            <person name="Lindquist E."/>
            <person name="Ence D."/>
            <person name="Campbell M."/>
            <person name="Kronenberg Z."/>
            <person name="Feau N."/>
            <person name="Dhillon B."/>
            <person name="Hamelin R."/>
            <person name="Burleigh J."/>
            <person name="Smith J."/>
            <person name="Yandell M."/>
            <person name="Nelson C."/>
            <person name="Grigoriev I."/>
            <person name="Davis J."/>
        </authorList>
    </citation>
    <scope>NUCLEOTIDE SEQUENCE</scope>
    <source>
        <strain evidence="5">G11</strain>
    </source>
</reference>
<dbReference type="PANTHER" id="PTHR43323:SF2">
    <property type="entry name" value="HYDROXYMETHYLGLUTARYL-COA SYNTHASE"/>
    <property type="match status" value="1"/>
</dbReference>
<dbReference type="PANTHER" id="PTHR43323">
    <property type="entry name" value="3-HYDROXY-3-METHYLGLUTARYL COENZYME A SYNTHASE"/>
    <property type="match status" value="1"/>
</dbReference>
<evidence type="ECO:0000313" key="5">
    <source>
        <dbReference type="EMBL" id="KAG0150600.1"/>
    </source>
</evidence>
<evidence type="ECO:0000256" key="2">
    <source>
        <dbReference type="ARBA" id="ARBA00022679"/>
    </source>
</evidence>
<dbReference type="Pfam" id="PF08540">
    <property type="entry name" value="HMG_CoA_synt_C"/>
    <property type="match status" value="1"/>
</dbReference>
<gene>
    <name evidence="5" type="ORF">CROQUDRAFT_38135</name>
</gene>
<dbReference type="OrthoDB" id="4540718at2759"/>
<dbReference type="Gene3D" id="3.40.47.10">
    <property type="match status" value="1"/>
</dbReference>
<feature type="non-terminal residue" evidence="5">
    <location>
        <position position="1"/>
    </location>
</feature>
<comment type="caution">
    <text evidence="5">The sequence shown here is derived from an EMBL/GenBank/DDBJ whole genome shotgun (WGS) entry which is preliminary data.</text>
</comment>
<dbReference type="InterPro" id="IPR016039">
    <property type="entry name" value="Thiolase-like"/>
</dbReference>
<accession>A0A9P6NNX8</accession>
<dbReference type="GO" id="GO:0010142">
    <property type="term" value="P:farnesyl diphosphate biosynthetic process, mevalonate pathway"/>
    <property type="evidence" value="ECO:0007669"/>
    <property type="project" value="InterPro"/>
</dbReference>
<comment type="similarity">
    <text evidence="1">Belongs to the thiolase-like superfamily. HMG-CoA synthase family.</text>
</comment>
<dbReference type="InterPro" id="IPR013746">
    <property type="entry name" value="HMG_CoA_synt_C_dom"/>
</dbReference>
<evidence type="ECO:0008006" key="7">
    <source>
        <dbReference type="Google" id="ProtNLM"/>
    </source>
</evidence>
<evidence type="ECO:0000313" key="6">
    <source>
        <dbReference type="Proteomes" id="UP000886653"/>
    </source>
</evidence>
<keyword evidence="2" id="KW-0808">Transferase</keyword>
<proteinExistence type="inferred from homology"/>
<dbReference type="GO" id="GO:0006084">
    <property type="term" value="P:acetyl-CoA metabolic process"/>
    <property type="evidence" value="ECO:0007669"/>
    <property type="project" value="InterPro"/>
</dbReference>
<dbReference type="GO" id="GO:0004421">
    <property type="term" value="F:hydroxymethylglutaryl-CoA synthase activity"/>
    <property type="evidence" value="ECO:0007669"/>
    <property type="project" value="InterPro"/>
</dbReference>
<dbReference type="AlphaFoldDB" id="A0A9P6NNX8"/>